<keyword evidence="2" id="KW-1185">Reference proteome</keyword>
<evidence type="ECO:0000313" key="1">
    <source>
        <dbReference type="EMBL" id="KAJ0018735.1"/>
    </source>
</evidence>
<name>A0ACC0XML2_9ROSI</name>
<sequence>MEIQESHHSWHELWSETDNNPKSNRVGYSGPLSAFEAALQFSLAGKRVEGPISLAGNRLVCKANGMVVYAVTLVTYLSLWWVVLSGSFPLGCFFSHPHRISSSAIGLYFYCVYFQGRRLGVGVFVFGAGVVGLEVGFVGGGDSCIEAASAKGAVLVAFLFQVGCPFLFCCYLDVVPVVFIGVLCCGYCCSLGCVASLACLGSCAEYRKMVEKM</sequence>
<dbReference type="Proteomes" id="UP001163603">
    <property type="component" value="Chromosome 12"/>
</dbReference>
<accession>A0ACC0XML2</accession>
<organism evidence="1 2">
    <name type="scientific">Pistacia integerrima</name>
    <dbReference type="NCBI Taxonomy" id="434235"/>
    <lineage>
        <taxon>Eukaryota</taxon>
        <taxon>Viridiplantae</taxon>
        <taxon>Streptophyta</taxon>
        <taxon>Embryophyta</taxon>
        <taxon>Tracheophyta</taxon>
        <taxon>Spermatophyta</taxon>
        <taxon>Magnoliopsida</taxon>
        <taxon>eudicotyledons</taxon>
        <taxon>Gunneridae</taxon>
        <taxon>Pentapetalae</taxon>
        <taxon>rosids</taxon>
        <taxon>malvids</taxon>
        <taxon>Sapindales</taxon>
        <taxon>Anacardiaceae</taxon>
        <taxon>Pistacia</taxon>
    </lineage>
</organism>
<gene>
    <name evidence="1" type="ORF">Pint_09965</name>
</gene>
<dbReference type="EMBL" id="CM047747">
    <property type="protein sequence ID" value="KAJ0018735.1"/>
    <property type="molecule type" value="Genomic_DNA"/>
</dbReference>
<reference evidence="2" key="1">
    <citation type="journal article" date="2023" name="G3 (Bethesda)">
        <title>Genome assembly and association tests identify interacting loci associated with vigor, precocity, and sex in interspecific pistachio rootstocks.</title>
        <authorList>
            <person name="Palmer W."/>
            <person name="Jacygrad E."/>
            <person name="Sagayaradj S."/>
            <person name="Cavanaugh K."/>
            <person name="Han R."/>
            <person name="Bertier L."/>
            <person name="Beede B."/>
            <person name="Kafkas S."/>
            <person name="Golino D."/>
            <person name="Preece J."/>
            <person name="Michelmore R."/>
        </authorList>
    </citation>
    <scope>NUCLEOTIDE SEQUENCE [LARGE SCALE GENOMIC DNA]</scope>
</reference>
<evidence type="ECO:0000313" key="2">
    <source>
        <dbReference type="Proteomes" id="UP001163603"/>
    </source>
</evidence>
<comment type="caution">
    <text evidence="1">The sequence shown here is derived from an EMBL/GenBank/DDBJ whole genome shotgun (WGS) entry which is preliminary data.</text>
</comment>
<proteinExistence type="predicted"/>
<protein>
    <submittedName>
        <fullName evidence="1">Uncharacterized protein</fullName>
    </submittedName>
</protein>